<sequence>MAGSAARGADTRESCSGRAEPLSLLEVLRSYEQPINEEQAWAVGFQSCRGLQERGCAGLELKGPASILLHRDGAVTLRPDSDGNTADGDAVPASPVLESQLVQALGVAIYRALDWGLADSEERELSPQLERLIECMVGGAEGGDSSGCSRNATKDEGYSGPEEEEEEDEDEEGSMRAVHTFRQVMALCARRLPNPALAPEHYQSVCRALFLETLELQTFLCRIRDAKEMLKKIRTEEPQEERYAAELDNLKHTDWARLWVQLMKELRQGVKLKKVEEQPFNPLPTEFSLTPFEMLMQDIRTRKYKLRKVMVDGDIPTRVKRNAHEVILDFIRSRPPLKPVSERSLPPRPQQQQSLHDRVLAEIRQEHKLRPVEPRSAKRPFGSLPCLALTCHCDIKSTSCIDLSVTETGPRPSSRPRVLLKAPTLAEMEEMNLFEDEDSPDAAELPCVESSLKRDRSFSEHDLAELRGDTTQQSVCMRTERPRSYTLTGATHTHRASYPVVGWVPPSPVRHSLSALEETSEASGPAPGLSSRQWMEEFSHPVESLALTVEEVISVRRVLVKAEMEKFLQNKELYSSLKKGKVCCCCRVKFPLFSWPSTCLLCKRAVCDSCSAKMKMPSKKMAHIPVYTVGFHSSPRSHGHRSEVYKSLRCLSRRSVEEEFPYLYAGGCSLRDVCAECTKFVADVISSSRRSLDIINNTPKKEKPHPQHYPRGGVN</sequence>
<evidence type="ECO:0000256" key="2">
    <source>
        <dbReference type="ARBA" id="ARBA00004245"/>
    </source>
</evidence>
<evidence type="ECO:0000256" key="7">
    <source>
        <dbReference type="ARBA" id="ARBA00022490"/>
    </source>
</evidence>
<dbReference type="SMART" id="SM00246">
    <property type="entry name" value="WH2"/>
    <property type="match status" value="4"/>
</dbReference>
<reference evidence="16" key="2">
    <citation type="submission" date="2025-08" db="UniProtKB">
        <authorList>
            <consortium name="Ensembl"/>
        </authorList>
    </citation>
    <scope>IDENTIFICATION</scope>
</reference>
<dbReference type="CDD" id="cd22065">
    <property type="entry name" value="WH2_Spire_1-2_r1"/>
    <property type="match status" value="1"/>
</dbReference>
<keyword evidence="13" id="KW-0968">Cytoplasmic vesicle</keyword>
<evidence type="ECO:0000256" key="1">
    <source>
        <dbReference type="ARBA" id="ARBA00004180"/>
    </source>
</evidence>
<dbReference type="InterPro" id="IPR029901">
    <property type="entry name" value="Spire"/>
</dbReference>
<dbReference type="CTD" id="84501"/>
<dbReference type="Pfam" id="PF16474">
    <property type="entry name" value="KIND"/>
    <property type="match status" value="1"/>
</dbReference>
<dbReference type="GO" id="GO:0005938">
    <property type="term" value="C:cell cortex"/>
    <property type="evidence" value="ECO:0007669"/>
    <property type="project" value="TreeGrafter"/>
</dbReference>
<dbReference type="GO" id="GO:0051639">
    <property type="term" value="P:actin filament network formation"/>
    <property type="evidence" value="ECO:0007669"/>
    <property type="project" value="TreeGrafter"/>
</dbReference>
<dbReference type="CDD" id="cd22080">
    <property type="entry name" value="WH2_Spire1_r4"/>
    <property type="match status" value="1"/>
</dbReference>
<dbReference type="InterPro" id="IPR011019">
    <property type="entry name" value="KIND_dom"/>
</dbReference>
<reference evidence="16 17" key="1">
    <citation type="submission" date="2020-10" db="EMBL/GenBank/DDBJ databases">
        <title>Pygocentrus nattereri (red-bellied piranha) genome, fPygNat1, primary haplotype.</title>
        <authorList>
            <person name="Myers G."/>
            <person name="Meyer A."/>
            <person name="Karagic N."/>
            <person name="Pippel M."/>
            <person name="Winkler S."/>
            <person name="Tracey A."/>
            <person name="Wood J."/>
            <person name="Formenti G."/>
            <person name="Howe K."/>
            <person name="Fedrigo O."/>
            <person name="Jarvis E.D."/>
        </authorList>
    </citation>
    <scope>NUCLEOTIDE SEQUENCE [LARGE SCALE GENOMIC DNA]</scope>
</reference>
<dbReference type="GO" id="GO:0036089">
    <property type="term" value="P:cleavage furrow formation"/>
    <property type="evidence" value="ECO:0007669"/>
    <property type="project" value="TreeGrafter"/>
</dbReference>
<dbReference type="CDD" id="cd22186">
    <property type="entry name" value="WH2_Spire1-2_r3"/>
    <property type="match status" value="1"/>
</dbReference>
<feature type="region of interest" description="Disordered" evidence="14">
    <location>
        <begin position="695"/>
        <end position="715"/>
    </location>
</feature>
<gene>
    <name evidence="16" type="primary">SPIRE2</name>
</gene>
<dbReference type="InterPro" id="IPR011011">
    <property type="entry name" value="Znf_FYVE_PHD"/>
</dbReference>
<dbReference type="Ensembl" id="ENSPNAT00000018704.2">
    <property type="protein sequence ID" value="ENSPNAP00000011656.1"/>
    <property type="gene ID" value="ENSPNAG00000017325.2"/>
</dbReference>
<dbReference type="Gene3D" id="1.10.510.10">
    <property type="entry name" value="Transferase(Phosphotransferase) domain 1"/>
    <property type="match status" value="1"/>
</dbReference>
<dbReference type="PROSITE" id="PS51377">
    <property type="entry name" value="KIND"/>
    <property type="match status" value="1"/>
</dbReference>
<evidence type="ECO:0000256" key="9">
    <source>
        <dbReference type="ARBA" id="ARBA00022927"/>
    </source>
</evidence>
<comment type="subcellular location">
    <subcellularLocation>
        <location evidence="3">Cell membrane</location>
        <topology evidence="3">Peripheral membrane protein</topology>
        <orientation evidence="3">Cytoplasmic side</orientation>
    </subcellularLocation>
    <subcellularLocation>
        <location evidence="2">Cytoplasm</location>
        <location evidence="2">Cytoskeleton</location>
    </subcellularLocation>
    <subcellularLocation>
        <location evidence="1">Cytoplasmic vesicle membrane</location>
        <topology evidence="1">Peripheral membrane protein</topology>
        <orientation evidence="1">Cytoplasmic side</orientation>
    </subcellularLocation>
</comment>
<keyword evidence="10" id="KW-0472">Membrane</keyword>
<dbReference type="OrthoDB" id="10043757at2759"/>
<reference evidence="16" key="3">
    <citation type="submission" date="2025-09" db="UniProtKB">
        <authorList>
            <consortium name="Ensembl"/>
        </authorList>
    </citation>
    <scope>IDENTIFICATION</scope>
</reference>
<dbReference type="GO" id="GO:0005856">
    <property type="term" value="C:cytoskeleton"/>
    <property type="evidence" value="ECO:0007669"/>
    <property type="project" value="UniProtKB-SubCell"/>
</dbReference>
<dbReference type="GO" id="GO:0045010">
    <property type="term" value="P:actin nucleation"/>
    <property type="evidence" value="ECO:0007669"/>
    <property type="project" value="InterPro"/>
</dbReference>
<dbReference type="GO" id="GO:0051295">
    <property type="term" value="P:establishment of meiotic spindle localization"/>
    <property type="evidence" value="ECO:0007669"/>
    <property type="project" value="TreeGrafter"/>
</dbReference>
<organism evidence="16 17">
    <name type="scientific">Pygocentrus nattereri</name>
    <name type="common">Red-bellied piranha</name>
    <dbReference type="NCBI Taxonomy" id="42514"/>
    <lineage>
        <taxon>Eukaryota</taxon>
        <taxon>Metazoa</taxon>
        <taxon>Chordata</taxon>
        <taxon>Craniata</taxon>
        <taxon>Vertebrata</taxon>
        <taxon>Euteleostomi</taxon>
        <taxon>Actinopterygii</taxon>
        <taxon>Neopterygii</taxon>
        <taxon>Teleostei</taxon>
        <taxon>Ostariophysi</taxon>
        <taxon>Characiformes</taxon>
        <taxon>Characoidei</taxon>
        <taxon>Pygocentrus</taxon>
    </lineage>
</organism>
<evidence type="ECO:0000256" key="4">
    <source>
        <dbReference type="ARBA" id="ARBA00010956"/>
    </source>
</evidence>
<evidence type="ECO:0000256" key="3">
    <source>
        <dbReference type="ARBA" id="ARBA00004413"/>
    </source>
</evidence>
<keyword evidence="12" id="KW-0206">Cytoskeleton</keyword>
<evidence type="ECO:0000256" key="13">
    <source>
        <dbReference type="ARBA" id="ARBA00023329"/>
    </source>
</evidence>
<dbReference type="AlphaFoldDB" id="A0A3B4CLE5"/>
<keyword evidence="11" id="KW-0009">Actin-binding</keyword>
<comment type="similarity">
    <text evidence="4">Belongs to the spire family.</text>
</comment>
<feature type="domain" description="KIND" evidence="15">
    <location>
        <begin position="22"/>
        <end position="216"/>
    </location>
</feature>
<dbReference type="GO" id="GO:0005886">
    <property type="term" value="C:plasma membrane"/>
    <property type="evidence" value="ECO:0007669"/>
    <property type="project" value="UniProtKB-SubCell"/>
</dbReference>
<evidence type="ECO:0000256" key="10">
    <source>
        <dbReference type="ARBA" id="ARBA00023136"/>
    </source>
</evidence>
<dbReference type="SMART" id="SM00750">
    <property type="entry name" value="KIND"/>
    <property type="match status" value="1"/>
</dbReference>
<dbReference type="GeneID" id="108439043"/>
<dbReference type="SUPFAM" id="SSF57903">
    <property type="entry name" value="FYVE/PHD zinc finger"/>
    <property type="match status" value="1"/>
</dbReference>
<dbReference type="GeneTree" id="ENSGT00390000003058"/>
<dbReference type="InterPro" id="IPR003124">
    <property type="entry name" value="WH2_dom"/>
</dbReference>
<dbReference type="Proteomes" id="UP001501920">
    <property type="component" value="Chromosome 8"/>
</dbReference>
<dbReference type="GO" id="GO:0030041">
    <property type="term" value="P:actin filament polymerization"/>
    <property type="evidence" value="ECO:0007669"/>
    <property type="project" value="TreeGrafter"/>
</dbReference>
<dbReference type="GO" id="GO:0048193">
    <property type="term" value="P:Golgi vesicle transport"/>
    <property type="evidence" value="ECO:0007669"/>
    <property type="project" value="TreeGrafter"/>
</dbReference>
<feature type="region of interest" description="Disordered" evidence="14">
    <location>
        <begin position="140"/>
        <end position="174"/>
    </location>
</feature>
<dbReference type="GO" id="GO:0015031">
    <property type="term" value="P:protein transport"/>
    <property type="evidence" value="ECO:0007669"/>
    <property type="project" value="UniProtKB-KW"/>
</dbReference>
<keyword evidence="6" id="KW-1003">Cell membrane</keyword>
<evidence type="ECO:0000256" key="5">
    <source>
        <dbReference type="ARBA" id="ARBA00022448"/>
    </source>
</evidence>
<evidence type="ECO:0000256" key="6">
    <source>
        <dbReference type="ARBA" id="ARBA00022475"/>
    </source>
</evidence>
<dbReference type="CDD" id="cd22079">
    <property type="entry name" value="WH2_Spire2_r2"/>
    <property type="match status" value="1"/>
</dbReference>
<evidence type="ECO:0000256" key="8">
    <source>
        <dbReference type="ARBA" id="ARBA00022737"/>
    </source>
</evidence>
<feature type="compositionally biased region" description="Acidic residues" evidence="14">
    <location>
        <begin position="161"/>
        <end position="172"/>
    </location>
</feature>
<dbReference type="PANTHER" id="PTHR21345:SF5">
    <property type="entry name" value="PROTEIN SPIRE HOMOLOG 2"/>
    <property type="match status" value="1"/>
</dbReference>
<keyword evidence="8" id="KW-0677">Repeat</keyword>
<dbReference type="PANTHER" id="PTHR21345">
    <property type="entry name" value="SPIRE"/>
    <property type="match status" value="1"/>
</dbReference>
<keyword evidence="5" id="KW-0813">Transport</keyword>
<dbReference type="GO" id="GO:0030659">
    <property type="term" value="C:cytoplasmic vesicle membrane"/>
    <property type="evidence" value="ECO:0007669"/>
    <property type="project" value="UniProtKB-SubCell"/>
</dbReference>
<keyword evidence="17" id="KW-1185">Reference proteome</keyword>
<accession>A0A3B4CLE5</accession>
<dbReference type="OMA" id="IPHACSG"/>
<dbReference type="GO" id="GO:0003779">
    <property type="term" value="F:actin binding"/>
    <property type="evidence" value="ECO:0007669"/>
    <property type="project" value="UniProtKB-KW"/>
</dbReference>
<evidence type="ECO:0000313" key="17">
    <source>
        <dbReference type="Proteomes" id="UP001501920"/>
    </source>
</evidence>
<evidence type="ECO:0000259" key="15">
    <source>
        <dbReference type="PROSITE" id="PS51377"/>
    </source>
</evidence>
<dbReference type="GO" id="GO:0040038">
    <property type="term" value="P:polar body extrusion after meiotic divisions"/>
    <property type="evidence" value="ECO:0007669"/>
    <property type="project" value="TreeGrafter"/>
</dbReference>
<name>A0A3B4CLE5_PYGNA</name>
<proteinExistence type="inferred from homology"/>
<dbReference type="GO" id="GO:0008017">
    <property type="term" value="F:microtubule binding"/>
    <property type="evidence" value="ECO:0007669"/>
    <property type="project" value="TreeGrafter"/>
</dbReference>
<dbReference type="RefSeq" id="XP_017572709.1">
    <property type="nucleotide sequence ID" value="XM_017717220.2"/>
</dbReference>
<evidence type="ECO:0000256" key="14">
    <source>
        <dbReference type="SAM" id="MobiDB-lite"/>
    </source>
</evidence>
<keyword evidence="7" id="KW-0963">Cytoplasm</keyword>
<evidence type="ECO:0000313" key="16">
    <source>
        <dbReference type="Ensembl" id="ENSPNAP00000011656.1"/>
    </source>
</evidence>
<evidence type="ECO:0000256" key="12">
    <source>
        <dbReference type="ARBA" id="ARBA00023212"/>
    </source>
</evidence>
<keyword evidence="9" id="KW-0653">Protein transport</keyword>
<dbReference type="STRING" id="42514.ENSPNAP00000011656"/>
<protein>
    <recommendedName>
        <fullName evidence="15">KIND domain-containing protein</fullName>
    </recommendedName>
</protein>
<evidence type="ECO:0000256" key="11">
    <source>
        <dbReference type="ARBA" id="ARBA00023203"/>
    </source>
</evidence>